<dbReference type="RefSeq" id="WP_051912895.1">
    <property type="nucleotide sequence ID" value="NZ_CP007155.1"/>
</dbReference>
<gene>
    <name evidence="6" type="ORF">KALB_3674</name>
</gene>
<name>W5W7A3_9PSEU</name>
<dbReference type="SMART" id="SM00342">
    <property type="entry name" value="HTH_ARAC"/>
    <property type="match status" value="1"/>
</dbReference>
<evidence type="ECO:0000256" key="2">
    <source>
        <dbReference type="ARBA" id="ARBA00023125"/>
    </source>
</evidence>
<dbReference type="PROSITE" id="PS01124">
    <property type="entry name" value="HTH_ARAC_FAMILY_2"/>
    <property type="match status" value="1"/>
</dbReference>
<keyword evidence="3" id="KW-0804">Transcription</keyword>
<dbReference type="InterPro" id="IPR009057">
    <property type="entry name" value="Homeodomain-like_sf"/>
</dbReference>
<dbReference type="OrthoDB" id="5464689at2"/>
<dbReference type="EMBL" id="CP007155">
    <property type="protein sequence ID" value="AHH97038.1"/>
    <property type="molecule type" value="Genomic_DNA"/>
</dbReference>
<dbReference type="AlphaFoldDB" id="W5W7A3"/>
<evidence type="ECO:0000256" key="1">
    <source>
        <dbReference type="ARBA" id="ARBA00023015"/>
    </source>
</evidence>
<evidence type="ECO:0000259" key="5">
    <source>
        <dbReference type="PROSITE" id="PS01124"/>
    </source>
</evidence>
<dbReference type="SUPFAM" id="SSF46689">
    <property type="entry name" value="Homeodomain-like"/>
    <property type="match status" value="1"/>
</dbReference>
<dbReference type="GO" id="GO:0043565">
    <property type="term" value="F:sequence-specific DNA binding"/>
    <property type="evidence" value="ECO:0007669"/>
    <property type="project" value="InterPro"/>
</dbReference>
<dbReference type="eggNOG" id="COG2207">
    <property type="taxonomic scope" value="Bacteria"/>
</dbReference>
<accession>W5W7A3</accession>
<evidence type="ECO:0000313" key="6">
    <source>
        <dbReference type="EMBL" id="AHH97038.1"/>
    </source>
</evidence>
<feature type="region of interest" description="Disordered" evidence="4">
    <location>
        <begin position="139"/>
        <end position="190"/>
    </location>
</feature>
<proteinExistence type="predicted"/>
<dbReference type="KEGG" id="kal:KALB_3674"/>
<organism evidence="6 7">
    <name type="scientific">Kutzneria albida DSM 43870</name>
    <dbReference type="NCBI Taxonomy" id="1449976"/>
    <lineage>
        <taxon>Bacteria</taxon>
        <taxon>Bacillati</taxon>
        <taxon>Actinomycetota</taxon>
        <taxon>Actinomycetes</taxon>
        <taxon>Pseudonocardiales</taxon>
        <taxon>Pseudonocardiaceae</taxon>
        <taxon>Kutzneria</taxon>
    </lineage>
</organism>
<protein>
    <recommendedName>
        <fullName evidence="5">HTH araC/xylS-type domain-containing protein</fullName>
    </recommendedName>
</protein>
<evidence type="ECO:0000256" key="3">
    <source>
        <dbReference type="ARBA" id="ARBA00023163"/>
    </source>
</evidence>
<feature type="domain" description="HTH araC/xylS-type" evidence="5">
    <location>
        <begin position="52"/>
        <end position="130"/>
    </location>
</feature>
<dbReference type="STRING" id="1449976.KALB_3674"/>
<dbReference type="InterPro" id="IPR050204">
    <property type="entry name" value="AraC_XylS_family_regulators"/>
</dbReference>
<dbReference type="PANTHER" id="PTHR46796">
    <property type="entry name" value="HTH-TYPE TRANSCRIPTIONAL ACTIVATOR RHAS-RELATED"/>
    <property type="match status" value="1"/>
</dbReference>
<keyword evidence="7" id="KW-1185">Reference proteome</keyword>
<dbReference type="Pfam" id="PF12833">
    <property type="entry name" value="HTH_18"/>
    <property type="match status" value="1"/>
</dbReference>
<sequence>MIDYLDGAMREPLVAGAAGRLLSATVLAIFPNTALTEPTIEDRRDAHPRTLRCAIVLIEDHAHLDISAADIAAAAHVTIRALQYAFRRHLDTSPMGYLRQARLRQAHQELLATDPGTGVTVTQVAARWGFFTPRPLRPLLPRSLRPTAPPDPAPRPTLARLRADSGPRHGTVRSLLSRGAGRRGPGRVAQ</sequence>
<evidence type="ECO:0000313" key="7">
    <source>
        <dbReference type="Proteomes" id="UP000019225"/>
    </source>
</evidence>
<keyword evidence="2" id="KW-0238">DNA-binding</keyword>
<dbReference type="PANTHER" id="PTHR46796:SF12">
    <property type="entry name" value="HTH-TYPE DNA-BINDING TRANSCRIPTIONAL ACTIVATOR EUTR"/>
    <property type="match status" value="1"/>
</dbReference>
<dbReference type="GO" id="GO:0003700">
    <property type="term" value="F:DNA-binding transcription factor activity"/>
    <property type="evidence" value="ECO:0007669"/>
    <property type="project" value="InterPro"/>
</dbReference>
<dbReference type="HOGENOM" id="CLU_1426306_0_0_11"/>
<evidence type="ECO:0000256" key="4">
    <source>
        <dbReference type="SAM" id="MobiDB-lite"/>
    </source>
</evidence>
<feature type="compositionally biased region" description="Basic residues" evidence="4">
    <location>
        <begin position="180"/>
        <end position="190"/>
    </location>
</feature>
<reference evidence="6 7" key="1">
    <citation type="journal article" date="2014" name="BMC Genomics">
        <title>Complete genome sequence of producer of the glycopeptide antibiotic Aculeximycin Kutzneria albida DSM 43870T, a representative of minor genus of Pseudonocardiaceae.</title>
        <authorList>
            <person name="Rebets Y."/>
            <person name="Tokovenko B."/>
            <person name="Lushchyk I."/>
            <person name="Ruckert C."/>
            <person name="Zaburannyi N."/>
            <person name="Bechthold A."/>
            <person name="Kalinowski J."/>
            <person name="Luzhetskyy A."/>
        </authorList>
    </citation>
    <scope>NUCLEOTIDE SEQUENCE [LARGE SCALE GENOMIC DNA]</scope>
    <source>
        <strain evidence="6">DSM 43870</strain>
    </source>
</reference>
<keyword evidence="1" id="KW-0805">Transcription regulation</keyword>
<dbReference type="Proteomes" id="UP000019225">
    <property type="component" value="Chromosome"/>
</dbReference>
<dbReference type="InterPro" id="IPR018060">
    <property type="entry name" value="HTH_AraC"/>
</dbReference>
<dbReference type="Gene3D" id="1.10.10.60">
    <property type="entry name" value="Homeodomain-like"/>
    <property type="match status" value="1"/>
</dbReference>